<dbReference type="Pfam" id="PF08766">
    <property type="entry name" value="DEK_C"/>
    <property type="match status" value="1"/>
</dbReference>
<feature type="chain" id="PRO_5042137775" description="DEK-C domain-containing protein" evidence="5">
    <location>
        <begin position="18"/>
        <end position="93"/>
    </location>
</feature>
<reference evidence="7" key="1">
    <citation type="submission" date="2022-11" db="EMBL/GenBank/DDBJ databases">
        <title>Chromosome-level genome of Pogonophryne albipinna.</title>
        <authorList>
            <person name="Jo E."/>
        </authorList>
    </citation>
    <scope>NUCLEOTIDE SEQUENCE</scope>
    <source>
        <strain evidence="7">SGF0006</strain>
        <tissue evidence="7">Muscle</tissue>
    </source>
</reference>
<evidence type="ECO:0000256" key="4">
    <source>
        <dbReference type="ARBA" id="ARBA00023242"/>
    </source>
</evidence>
<dbReference type="InterPro" id="IPR014876">
    <property type="entry name" value="DEK_C"/>
</dbReference>
<keyword evidence="5" id="KW-0732">Signal</keyword>
<keyword evidence="3" id="KW-0238">DNA-binding</keyword>
<organism evidence="7 8">
    <name type="scientific">Pogonophryne albipinna</name>
    <dbReference type="NCBI Taxonomy" id="1090488"/>
    <lineage>
        <taxon>Eukaryota</taxon>
        <taxon>Metazoa</taxon>
        <taxon>Chordata</taxon>
        <taxon>Craniata</taxon>
        <taxon>Vertebrata</taxon>
        <taxon>Euteleostomi</taxon>
        <taxon>Actinopterygii</taxon>
        <taxon>Neopterygii</taxon>
        <taxon>Teleostei</taxon>
        <taxon>Neoteleostei</taxon>
        <taxon>Acanthomorphata</taxon>
        <taxon>Eupercaria</taxon>
        <taxon>Perciformes</taxon>
        <taxon>Notothenioidei</taxon>
        <taxon>Pogonophryne</taxon>
    </lineage>
</organism>
<dbReference type="AlphaFoldDB" id="A0AAD6A8D4"/>
<evidence type="ECO:0000313" key="8">
    <source>
        <dbReference type="Proteomes" id="UP001219934"/>
    </source>
</evidence>
<comment type="caution">
    <text evidence="7">The sequence shown here is derived from an EMBL/GenBank/DDBJ whole genome shotgun (WGS) entry which is preliminary data.</text>
</comment>
<dbReference type="GO" id="GO:2000779">
    <property type="term" value="P:regulation of double-strand break repair"/>
    <property type="evidence" value="ECO:0007669"/>
    <property type="project" value="TreeGrafter"/>
</dbReference>
<dbReference type="GO" id="GO:0006325">
    <property type="term" value="P:chromatin organization"/>
    <property type="evidence" value="ECO:0007669"/>
    <property type="project" value="UniProtKB-KW"/>
</dbReference>
<keyword evidence="8" id="KW-1185">Reference proteome</keyword>
<dbReference type="GO" id="GO:0042393">
    <property type="term" value="F:histone binding"/>
    <property type="evidence" value="ECO:0007669"/>
    <property type="project" value="TreeGrafter"/>
</dbReference>
<name>A0AAD6A8D4_9TELE</name>
<dbReference type="GO" id="GO:0005634">
    <property type="term" value="C:nucleus"/>
    <property type="evidence" value="ECO:0007669"/>
    <property type="project" value="UniProtKB-SubCell"/>
</dbReference>
<evidence type="ECO:0000256" key="5">
    <source>
        <dbReference type="SAM" id="SignalP"/>
    </source>
</evidence>
<dbReference type="Proteomes" id="UP001219934">
    <property type="component" value="Unassembled WGS sequence"/>
</dbReference>
<comment type="subcellular location">
    <subcellularLocation>
        <location evidence="1">Nucleus</location>
    </subcellularLocation>
</comment>
<dbReference type="PANTHER" id="PTHR13468:SF1">
    <property type="entry name" value="PROTEIN DEK"/>
    <property type="match status" value="1"/>
</dbReference>
<keyword evidence="2" id="KW-0156">Chromatin regulator</keyword>
<evidence type="ECO:0000256" key="1">
    <source>
        <dbReference type="ARBA" id="ARBA00004123"/>
    </source>
</evidence>
<dbReference type="PANTHER" id="PTHR13468">
    <property type="entry name" value="DEK PROTEIN"/>
    <property type="match status" value="1"/>
</dbReference>
<proteinExistence type="predicted"/>
<gene>
    <name evidence="7" type="ORF">JOQ06_026280</name>
</gene>
<dbReference type="SUPFAM" id="SSF109715">
    <property type="entry name" value="DEK C-terminal domain"/>
    <property type="match status" value="1"/>
</dbReference>
<dbReference type="PROSITE" id="PS51998">
    <property type="entry name" value="DEK_C"/>
    <property type="match status" value="1"/>
</dbReference>
<evidence type="ECO:0000259" key="6">
    <source>
        <dbReference type="PROSITE" id="PS51998"/>
    </source>
</evidence>
<protein>
    <recommendedName>
        <fullName evidence="6">DEK-C domain-containing protein</fullName>
    </recommendedName>
</protein>
<dbReference type="GO" id="GO:0003677">
    <property type="term" value="F:DNA binding"/>
    <property type="evidence" value="ECO:0007669"/>
    <property type="project" value="UniProtKB-KW"/>
</dbReference>
<dbReference type="Gene3D" id="1.10.10.60">
    <property type="entry name" value="Homeodomain-like"/>
    <property type="match status" value="1"/>
</dbReference>
<dbReference type="EMBL" id="JAPTMU010000219">
    <property type="protein sequence ID" value="KAJ4920166.1"/>
    <property type="molecule type" value="Genomic_DNA"/>
</dbReference>
<evidence type="ECO:0000313" key="7">
    <source>
        <dbReference type="EMBL" id="KAJ4920166.1"/>
    </source>
</evidence>
<keyword evidence="4" id="KW-0539">Nucleus</keyword>
<feature type="domain" description="DEK-C" evidence="6">
    <location>
        <begin position="30"/>
        <end position="86"/>
    </location>
</feature>
<sequence>MFLSVLAVFVPAAGNSSDDDEPLIKMIKKAPSDEQLKETVQSLLKEADLEQMTMKQICQRVFETYPEHNLANKKDYIKQTVKSNSSPVAVGSA</sequence>
<evidence type="ECO:0000256" key="3">
    <source>
        <dbReference type="ARBA" id="ARBA00023125"/>
    </source>
</evidence>
<accession>A0AAD6A8D4</accession>
<dbReference type="InterPro" id="IPR044198">
    <property type="entry name" value="DEK"/>
</dbReference>
<feature type="signal peptide" evidence="5">
    <location>
        <begin position="1"/>
        <end position="17"/>
    </location>
</feature>
<evidence type="ECO:0000256" key="2">
    <source>
        <dbReference type="ARBA" id="ARBA00022853"/>
    </source>
</evidence>